<dbReference type="GO" id="GO:0005737">
    <property type="term" value="C:cytoplasm"/>
    <property type="evidence" value="ECO:0007669"/>
    <property type="project" value="UniProtKB-SubCell"/>
</dbReference>
<dbReference type="Proteomes" id="UP000790833">
    <property type="component" value="Unassembled WGS sequence"/>
</dbReference>
<evidence type="ECO:0000256" key="4">
    <source>
        <dbReference type="ARBA" id="ARBA00022723"/>
    </source>
</evidence>
<keyword evidence="3" id="KW-0690">Ribosome biogenesis</keyword>
<dbReference type="SMART" id="SM00451">
    <property type="entry name" value="ZnF_U1"/>
    <property type="match status" value="1"/>
</dbReference>
<dbReference type="GO" id="GO:0008270">
    <property type="term" value="F:zinc ion binding"/>
    <property type="evidence" value="ECO:0007669"/>
    <property type="project" value="UniProtKB-KW"/>
</dbReference>
<evidence type="ECO:0000313" key="11">
    <source>
        <dbReference type="EMBL" id="KAG7194356.1"/>
    </source>
</evidence>
<gene>
    <name evidence="11" type="ORF">KQ657_004568</name>
</gene>
<evidence type="ECO:0000259" key="10">
    <source>
        <dbReference type="PROSITE" id="PS00028"/>
    </source>
</evidence>
<dbReference type="InterPro" id="IPR003604">
    <property type="entry name" value="Matrin/U1-like-C_Znf_C2H2"/>
</dbReference>
<protein>
    <recommendedName>
        <fullName evidence="10">C2H2-type domain-containing protein</fullName>
    </recommendedName>
</protein>
<feature type="compositionally biased region" description="Acidic residues" evidence="9">
    <location>
        <begin position="197"/>
        <end position="212"/>
    </location>
</feature>
<evidence type="ECO:0000256" key="7">
    <source>
        <dbReference type="ARBA" id="ARBA00022833"/>
    </source>
</evidence>
<dbReference type="Pfam" id="PF12756">
    <property type="entry name" value="zf-C2H2_2"/>
    <property type="match status" value="1"/>
</dbReference>
<accession>A0A9P8AJ39</accession>
<dbReference type="InterPro" id="IPR013087">
    <property type="entry name" value="Znf_C2H2_type"/>
</dbReference>
<dbReference type="SMART" id="SM00355">
    <property type="entry name" value="ZnF_C2H2"/>
    <property type="match status" value="3"/>
</dbReference>
<dbReference type="GeneID" id="66117942"/>
<dbReference type="RefSeq" id="XP_043049903.1">
    <property type="nucleotide sequence ID" value="XM_043195237.1"/>
</dbReference>
<keyword evidence="6" id="KW-0863">Zinc-finger</keyword>
<keyword evidence="5" id="KW-0677">Repeat</keyword>
<keyword evidence="7" id="KW-0862">Zinc</keyword>
<dbReference type="GO" id="GO:0003676">
    <property type="term" value="F:nucleic acid binding"/>
    <property type="evidence" value="ECO:0007669"/>
    <property type="project" value="InterPro"/>
</dbReference>
<proteinExistence type="inferred from homology"/>
<comment type="similarity">
    <text evidence="8">Belongs to the REI1 family.</text>
</comment>
<dbReference type="InterPro" id="IPR041661">
    <property type="entry name" value="ZN622/Rei1/Reh1_Znf-C2H2"/>
</dbReference>
<evidence type="ECO:0000256" key="2">
    <source>
        <dbReference type="ARBA" id="ARBA00022490"/>
    </source>
</evidence>
<evidence type="ECO:0000313" key="12">
    <source>
        <dbReference type="Proteomes" id="UP000790833"/>
    </source>
</evidence>
<dbReference type="GO" id="GO:0042273">
    <property type="term" value="P:ribosomal large subunit biogenesis"/>
    <property type="evidence" value="ECO:0007669"/>
    <property type="project" value="UniProtKB-ARBA"/>
</dbReference>
<sequence length="469" mass="52972">MNIPHGSNPSTAAFTCNTCGIKFAGAELQRQHMKTEWHRYNLKRRVAELPSISSELFAEKVLIARENENNILNEDEFGFYVPQRRRHNSSGDGVQLSKKYLKRQERLHAKGSQVPKSNETDGQDDYASAEPVLGEFVGIRARGSSISASSVKSETSEFSIVTSHHESEMLFESSSEGILSDSDVTDFDHLVPSESDLPSDNDSDESWNDEVDAEPEAVSITDCFFCGQVNHEKENNIKHMFSKHGLYIPERSYLVDVSGLLSYISEAITLDHECLVCGFQGKNLESIRQHIYNKGHAKLPYENKEERLAVEEYYNFTIPEEVTPKKANKKKVAFMEENGSSDEEPLTPSDDEEEEFDEDSGSGINDNYTIVQIDKTGVELTLPSGSRIGHRSMARYYRQNLPLTRAPTEAEQTVAVVDKRFTALSLAERSLIAQEKAGRRVETQSRQKYEKKLKNVNAQRHFRDEILGT</sequence>
<dbReference type="GO" id="GO:0030687">
    <property type="term" value="C:preribosome, large subunit precursor"/>
    <property type="evidence" value="ECO:0007669"/>
    <property type="project" value="TreeGrafter"/>
</dbReference>
<evidence type="ECO:0000256" key="5">
    <source>
        <dbReference type="ARBA" id="ARBA00022737"/>
    </source>
</evidence>
<keyword evidence="4" id="KW-0479">Metal-binding</keyword>
<keyword evidence="2" id="KW-0963">Cytoplasm</keyword>
<keyword evidence="12" id="KW-1185">Reference proteome</keyword>
<dbReference type="OrthoDB" id="19329at2759"/>
<name>A0A9P8AJ39_9ASCO</name>
<dbReference type="EMBL" id="JAHMUF010000007">
    <property type="protein sequence ID" value="KAG7194356.1"/>
    <property type="molecule type" value="Genomic_DNA"/>
</dbReference>
<comment type="subcellular location">
    <subcellularLocation>
        <location evidence="1">Cytoplasm</location>
    </subcellularLocation>
</comment>
<feature type="domain" description="C2H2-type" evidence="10">
    <location>
        <begin position="16"/>
        <end position="38"/>
    </location>
</feature>
<dbReference type="InterPro" id="IPR040025">
    <property type="entry name" value="Znf622/Rei1/Reh1"/>
</dbReference>
<dbReference type="PANTHER" id="PTHR13182:SF8">
    <property type="entry name" value="CYTOPLASMIC 60S SUBUNIT BIOGENESIS FACTOR ZNF622"/>
    <property type="match status" value="1"/>
</dbReference>
<dbReference type="PANTHER" id="PTHR13182">
    <property type="entry name" value="ZINC FINGER PROTEIN 622"/>
    <property type="match status" value="1"/>
</dbReference>
<feature type="compositionally biased region" description="Acidic residues" evidence="9">
    <location>
        <begin position="339"/>
        <end position="360"/>
    </location>
</feature>
<organism evidence="11 12">
    <name type="scientific">Scheffersomyces spartinae</name>
    <dbReference type="NCBI Taxonomy" id="45513"/>
    <lineage>
        <taxon>Eukaryota</taxon>
        <taxon>Fungi</taxon>
        <taxon>Dikarya</taxon>
        <taxon>Ascomycota</taxon>
        <taxon>Saccharomycotina</taxon>
        <taxon>Pichiomycetes</taxon>
        <taxon>Debaryomycetaceae</taxon>
        <taxon>Scheffersomyces</taxon>
    </lineage>
</organism>
<dbReference type="AlphaFoldDB" id="A0A9P8AJ39"/>
<comment type="caution">
    <text evidence="11">The sequence shown here is derived from an EMBL/GenBank/DDBJ whole genome shotgun (WGS) entry which is preliminary data.</text>
</comment>
<dbReference type="PROSITE" id="PS00028">
    <property type="entry name" value="ZINC_FINGER_C2H2_1"/>
    <property type="match status" value="1"/>
</dbReference>
<feature type="region of interest" description="Disordered" evidence="9">
    <location>
        <begin position="334"/>
        <end position="365"/>
    </location>
</feature>
<reference evidence="11" key="1">
    <citation type="submission" date="2021-03" db="EMBL/GenBank/DDBJ databases">
        <authorList>
            <person name="Palmer J.M."/>
        </authorList>
    </citation>
    <scope>NUCLEOTIDE SEQUENCE</scope>
    <source>
        <strain evidence="11">ARV_011</strain>
    </source>
</reference>
<evidence type="ECO:0000256" key="8">
    <source>
        <dbReference type="ARBA" id="ARBA00034126"/>
    </source>
</evidence>
<evidence type="ECO:0000256" key="3">
    <source>
        <dbReference type="ARBA" id="ARBA00022517"/>
    </source>
</evidence>
<evidence type="ECO:0000256" key="6">
    <source>
        <dbReference type="ARBA" id="ARBA00022771"/>
    </source>
</evidence>
<evidence type="ECO:0000256" key="1">
    <source>
        <dbReference type="ARBA" id="ARBA00004496"/>
    </source>
</evidence>
<feature type="region of interest" description="Disordered" evidence="9">
    <location>
        <begin position="107"/>
        <end position="126"/>
    </location>
</feature>
<evidence type="ECO:0000256" key="9">
    <source>
        <dbReference type="SAM" id="MobiDB-lite"/>
    </source>
</evidence>
<feature type="region of interest" description="Disordered" evidence="9">
    <location>
        <begin position="189"/>
        <end position="212"/>
    </location>
</feature>